<dbReference type="AlphaFoldDB" id="A0AAD7PM35"/>
<evidence type="ECO:0000256" key="2">
    <source>
        <dbReference type="ARBA" id="ARBA00023015"/>
    </source>
</evidence>
<dbReference type="GO" id="GO:0003677">
    <property type="term" value="F:DNA binding"/>
    <property type="evidence" value="ECO:0007669"/>
    <property type="project" value="InterPro"/>
</dbReference>
<dbReference type="PROSITE" id="PS51294">
    <property type="entry name" value="HTH_MYB"/>
    <property type="match status" value="1"/>
</dbReference>
<reference evidence="6" key="1">
    <citation type="journal article" date="2023" name="Science">
        <title>Elucidation of the pathway for biosynthesis of saponin adjuvants from the soapbark tree.</title>
        <authorList>
            <person name="Reed J."/>
            <person name="Orme A."/>
            <person name="El-Demerdash A."/>
            <person name="Owen C."/>
            <person name="Martin L.B.B."/>
            <person name="Misra R.C."/>
            <person name="Kikuchi S."/>
            <person name="Rejzek M."/>
            <person name="Martin A.C."/>
            <person name="Harkess A."/>
            <person name="Leebens-Mack J."/>
            <person name="Louveau T."/>
            <person name="Stephenson M.J."/>
            <person name="Osbourn A."/>
        </authorList>
    </citation>
    <scope>NUCLEOTIDE SEQUENCE</scope>
    <source>
        <strain evidence="6">S10</strain>
    </source>
</reference>
<dbReference type="InterPro" id="IPR001005">
    <property type="entry name" value="SANT/Myb"/>
</dbReference>
<name>A0AAD7PM35_QUISA</name>
<dbReference type="GO" id="GO:0003700">
    <property type="term" value="F:DNA-binding transcription factor activity"/>
    <property type="evidence" value="ECO:0007669"/>
    <property type="project" value="InterPro"/>
</dbReference>
<dbReference type="PANTHER" id="PTHR31314">
    <property type="entry name" value="MYB FAMILY TRANSCRIPTION FACTOR PHL7-LIKE"/>
    <property type="match status" value="1"/>
</dbReference>
<dbReference type="Pfam" id="PF00249">
    <property type="entry name" value="Myb_DNA-binding"/>
    <property type="match status" value="1"/>
</dbReference>
<dbReference type="KEGG" id="qsa:O6P43_021045"/>
<sequence length="253" mass="29120">MKNSRSEIRSINGVRQYNKSEVPRLRWTPELHQHFVQAVECLGGKHRATPKRILQMMSVKGLKIFHIKSHLQMYRNMKVYDNNNDLSSANHLQEGRNAQVHDHKIISNVRSEQRPLIGTELRELKYDIRNVKHEPCFEGNKGLSQITSEEINCQFIQEQDEDTCFLSKGSNMEEDSSSGVIEFCDLSLSVSSSIPPTQMMQNMDQRVQPSQAVTDHDHHIVDSSLIQKYVNYNNLDHNQSLGTDCMINLDLTI</sequence>
<evidence type="ECO:0000313" key="7">
    <source>
        <dbReference type="Proteomes" id="UP001163823"/>
    </source>
</evidence>
<dbReference type="PANTHER" id="PTHR31314:SF113">
    <property type="entry name" value="MYB FAMILY TRANSCRIPTION FACTOR MPH1"/>
    <property type="match status" value="1"/>
</dbReference>
<protein>
    <submittedName>
        <fullName evidence="6">Myb family transcription factor</fullName>
    </submittedName>
</protein>
<gene>
    <name evidence="6" type="ORF">O6P43_021045</name>
</gene>
<dbReference type="Proteomes" id="UP001163823">
    <property type="component" value="Chromosome 8"/>
</dbReference>
<dbReference type="InterPro" id="IPR046955">
    <property type="entry name" value="PHR1-like"/>
</dbReference>
<dbReference type="FunFam" id="1.10.10.60:FF:000002">
    <property type="entry name" value="Myb family transcription factor"/>
    <property type="match status" value="1"/>
</dbReference>
<comment type="caution">
    <text evidence="6">The sequence shown here is derived from an EMBL/GenBank/DDBJ whole genome shotgun (WGS) entry which is preliminary data.</text>
</comment>
<keyword evidence="7" id="KW-1185">Reference proteome</keyword>
<evidence type="ECO:0000313" key="6">
    <source>
        <dbReference type="EMBL" id="KAJ7960628.1"/>
    </source>
</evidence>
<dbReference type="NCBIfam" id="TIGR01557">
    <property type="entry name" value="myb_SHAQKYF"/>
    <property type="match status" value="1"/>
</dbReference>
<evidence type="ECO:0000256" key="3">
    <source>
        <dbReference type="ARBA" id="ARBA00023163"/>
    </source>
</evidence>
<keyword evidence="2" id="KW-0805">Transcription regulation</keyword>
<accession>A0AAD7PM35</accession>
<comment type="subcellular location">
    <subcellularLocation>
        <location evidence="1">Nucleus</location>
    </subcellularLocation>
</comment>
<evidence type="ECO:0000256" key="4">
    <source>
        <dbReference type="ARBA" id="ARBA00023242"/>
    </source>
</evidence>
<dbReference type="InterPro" id="IPR006447">
    <property type="entry name" value="Myb_dom_plants"/>
</dbReference>
<dbReference type="Gene3D" id="1.10.10.60">
    <property type="entry name" value="Homeodomain-like"/>
    <property type="match status" value="1"/>
</dbReference>
<dbReference type="GO" id="GO:0005634">
    <property type="term" value="C:nucleus"/>
    <property type="evidence" value="ECO:0007669"/>
    <property type="project" value="UniProtKB-SubCell"/>
</dbReference>
<evidence type="ECO:0000259" key="5">
    <source>
        <dbReference type="PROSITE" id="PS51294"/>
    </source>
</evidence>
<keyword evidence="4" id="KW-0539">Nucleus</keyword>
<dbReference type="SUPFAM" id="SSF46689">
    <property type="entry name" value="Homeodomain-like"/>
    <property type="match status" value="1"/>
</dbReference>
<organism evidence="6 7">
    <name type="scientific">Quillaja saponaria</name>
    <name type="common">Soap bark tree</name>
    <dbReference type="NCBI Taxonomy" id="32244"/>
    <lineage>
        <taxon>Eukaryota</taxon>
        <taxon>Viridiplantae</taxon>
        <taxon>Streptophyta</taxon>
        <taxon>Embryophyta</taxon>
        <taxon>Tracheophyta</taxon>
        <taxon>Spermatophyta</taxon>
        <taxon>Magnoliopsida</taxon>
        <taxon>eudicotyledons</taxon>
        <taxon>Gunneridae</taxon>
        <taxon>Pentapetalae</taxon>
        <taxon>rosids</taxon>
        <taxon>fabids</taxon>
        <taxon>Fabales</taxon>
        <taxon>Quillajaceae</taxon>
        <taxon>Quillaja</taxon>
    </lineage>
</organism>
<proteinExistence type="predicted"/>
<dbReference type="InterPro" id="IPR017930">
    <property type="entry name" value="Myb_dom"/>
</dbReference>
<keyword evidence="3" id="KW-0804">Transcription</keyword>
<dbReference type="InterPro" id="IPR009057">
    <property type="entry name" value="Homeodomain-like_sf"/>
</dbReference>
<dbReference type="EMBL" id="JARAOO010000008">
    <property type="protein sequence ID" value="KAJ7960628.1"/>
    <property type="molecule type" value="Genomic_DNA"/>
</dbReference>
<evidence type="ECO:0000256" key="1">
    <source>
        <dbReference type="ARBA" id="ARBA00004123"/>
    </source>
</evidence>
<feature type="domain" description="HTH myb-type" evidence="5">
    <location>
        <begin position="19"/>
        <end position="79"/>
    </location>
</feature>